<organism evidence="1 2">
    <name type="scientific">Mycolicibacterium farcinogenes</name>
    <name type="common">Mycobacterium farcinogenes</name>
    <dbReference type="NCBI Taxonomy" id="1802"/>
    <lineage>
        <taxon>Bacteria</taxon>
        <taxon>Bacillati</taxon>
        <taxon>Actinomycetota</taxon>
        <taxon>Actinomycetes</taxon>
        <taxon>Mycobacteriales</taxon>
        <taxon>Mycobacteriaceae</taxon>
        <taxon>Mycolicibacterium</taxon>
    </lineage>
</organism>
<sequence length="282" mass="31159">MAQTKKFKQFLEEIGQIERIPGDREPTIKDVRHVDDLVVRLRVAAEPGGKRYGYLYSKAMAVQARLNGADSTEPAEQSATPSASDASPQTPYQRLTAEADQAEPIPVDREPNSEEFELLDGLVARLKGSAAASAEYMNLHRRAKAVLPHTRGSGDAEPVAHLSVSSRDVAPAKKKAIRTVGKVRKELSRFEAIKRPLKPEELLRLDELVNETRTLIAKNPNFESMHRWAKLIHKNKTTPTRTVPRQPEGLRAVLPAGLVRSPGLDLAKREVLGGLPSSRRGH</sequence>
<dbReference type="EMBL" id="CP081673">
    <property type="protein sequence ID" value="QZH65035.1"/>
    <property type="molecule type" value="Genomic_DNA"/>
</dbReference>
<evidence type="ECO:0000313" key="2">
    <source>
        <dbReference type="Proteomes" id="UP000825598"/>
    </source>
</evidence>
<gene>
    <name evidence="1" type="ORF">K6L26_24005</name>
</gene>
<name>A0ACD1FDP2_MYCFR</name>
<dbReference type="Proteomes" id="UP000825598">
    <property type="component" value="Chromosome"/>
</dbReference>
<keyword evidence="2" id="KW-1185">Reference proteome</keyword>
<reference evidence="1" key="1">
    <citation type="submission" date="2021-07" db="EMBL/GenBank/DDBJ databases">
        <title>Complete Genome Sequences of Mycobacterium farcinogenes Isolated from Clinical Specimens from Patients in Thailand.</title>
        <authorList>
            <person name="Sodsai P."/>
        </authorList>
    </citation>
    <scope>NUCLEOTIDE SEQUENCE</scope>
    <source>
        <strain evidence="1">BKK/CU-MFGFA-001</strain>
    </source>
</reference>
<proteinExistence type="predicted"/>
<evidence type="ECO:0000313" key="1">
    <source>
        <dbReference type="EMBL" id="QZH65035.1"/>
    </source>
</evidence>
<accession>A0ACD1FDP2</accession>
<protein>
    <submittedName>
        <fullName evidence="1">Uncharacterized protein</fullName>
    </submittedName>
</protein>